<dbReference type="PROSITE" id="PS51257">
    <property type="entry name" value="PROKAR_LIPOPROTEIN"/>
    <property type="match status" value="1"/>
</dbReference>
<evidence type="ECO:0000256" key="2">
    <source>
        <dbReference type="SAM" id="SignalP"/>
    </source>
</evidence>
<name>A0AAP9AD91_UREUR</name>
<feature type="region of interest" description="Disordered" evidence="1">
    <location>
        <begin position="34"/>
        <end position="59"/>
    </location>
</feature>
<proteinExistence type="predicted"/>
<feature type="region of interest" description="Disordered" evidence="1">
    <location>
        <begin position="166"/>
        <end position="189"/>
    </location>
</feature>
<feature type="domain" description="DUF1410" evidence="3">
    <location>
        <begin position="88"/>
        <end position="153"/>
    </location>
</feature>
<accession>A0AAP9AD91</accession>
<sequence>MKLNNKKILLKLMFLPLTLVPIISIIASCNSNKTKKQTQQPIPKQPLEPSQPKFTPNPKKDEVVLDRVSFTKDKKKPNEAVVSLIFSKLELADVGKKLFSLEITKKDNTNPIKVNDLNYDEASKTLTSKLNNLAKGEYSISKLTLNGNEISLNDIVKNNKLLIEDQENSGNGGNEQKIQPSKPNLPKKEDAITFTDNSIHFSQMTSTEIELKIGINKLSYADENNKNFELELINLTTQEVFKPKNYKLNGNSYTATFSDEQLLTPGSYWIKSFKLNNKNYEIDYSKYKRLLNDSSTSLEVPSIFDAKVDNVVLKSLEDYKTTFEINFSSIEVLYNKNEDSSSTEITLNLISKSRPSKRIFGSTTFDPKTKKASVKINPSFFDLENNEKFNINSITINGEQLNLSEKIKNLEFTLNKTANNLIS</sequence>
<dbReference type="GeneID" id="93849122"/>
<feature type="signal peptide" evidence="2">
    <location>
        <begin position="1"/>
        <end position="27"/>
    </location>
</feature>
<dbReference type="EMBL" id="CP041200">
    <property type="protein sequence ID" value="QDI65164.1"/>
    <property type="molecule type" value="Genomic_DNA"/>
</dbReference>
<protein>
    <submittedName>
        <fullName evidence="4">DUF1410 domain-containing protein</fullName>
    </submittedName>
</protein>
<gene>
    <name evidence="4" type="ORF">FJM05_03225</name>
</gene>
<evidence type="ECO:0000313" key="4">
    <source>
        <dbReference type="EMBL" id="QDI65164.1"/>
    </source>
</evidence>
<dbReference type="AlphaFoldDB" id="A0AAP9AD91"/>
<dbReference type="Proteomes" id="UP000318231">
    <property type="component" value="Chromosome"/>
</dbReference>
<evidence type="ECO:0000259" key="3">
    <source>
        <dbReference type="Pfam" id="PF07198"/>
    </source>
</evidence>
<feature type="chain" id="PRO_5043005962" evidence="2">
    <location>
        <begin position="28"/>
        <end position="423"/>
    </location>
</feature>
<feature type="domain" description="DUF1410" evidence="3">
    <location>
        <begin position="217"/>
        <end position="282"/>
    </location>
</feature>
<organism evidence="4 5">
    <name type="scientific">Ureaplasma urealyticum</name>
    <name type="common">Ureaplasma urealyticum biotype 2</name>
    <dbReference type="NCBI Taxonomy" id="2130"/>
    <lineage>
        <taxon>Bacteria</taxon>
        <taxon>Bacillati</taxon>
        <taxon>Mycoplasmatota</taxon>
        <taxon>Mycoplasmoidales</taxon>
        <taxon>Mycoplasmoidaceae</taxon>
        <taxon>Ureaplasma</taxon>
    </lineage>
</organism>
<dbReference type="InterPro" id="IPR009849">
    <property type="entry name" value="DUF1410"/>
</dbReference>
<reference evidence="4 5" key="1">
    <citation type="submission" date="2019-07" db="EMBL/GenBank/DDBJ databases">
        <title>Comparative genomics of three clinical Ureaplasma species: analysis of their core genomes and virulence factors.</title>
        <authorList>
            <person name="Yang T."/>
            <person name="Zhang Y."/>
            <person name="Li X."/>
            <person name="Kong Y."/>
            <person name="Yu H."/>
            <person name="Ruan Z."/>
            <person name="Xie X."/>
            <person name="Zhang J."/>
        </authorList>
    </citation>
    <scope>NUCLEOTIDE SEQUENCE [LARGE SCALE GENOMIC DNA]</scope>
    <source>
        <strain evidence="4 5">132</strain>
    </source>
</reference>
<evidence type="ECO:0000313" key="5">
    <source>
        <dbReference type="Proteomes" id="UP000318231"/>
    </source>
</evidence>
<keyword evidence="2" id="KW-0732">Signal</keyword>
<dbReference type="RefSeq" id="WP_004025762.1">
    <property type="nucleotide sequence ID" value="NZ_CP041200.1"/>
</dbReference>
<dbReference type="Pfam" id="PF07198">
    <property type="entry name" value="DUF1410"/>
    <property type="match status" value="2"/>
</dbReference>
<evidence type="ECO:0000256" key="1">
    <source>
        <dbReference type="SAM" id="MobiDB-lite"/>
    </source>
</evidence>